<protein>
    <recommendedName>
        <fullName evidence="1">DDE-1 domain-containing protein</fullName>
    </recommendedName>
</protein>
<keyword evidence="3" id="KW-1185">Reference proteome</keyword>
<reference evidence="3" key="2">
    <citation type="submission" date="2015-01" db="EMBL/GenBank/DDBJ databases">
        <title>Evolutionary Origins and Diversification of the Mycorrhizal Mutualists.</title>
        <authorList>
            <consortium name="DOE Joint Genome Institute"/>
            <consortium name="Mycorrhizal Genomics Consortium"/>
            <person name="Kohler A."/>
            <person name="Kuo A."/>
            <person name="Nagy L.G."/>
            <person name="Floudas D."/>
            <person name="Copeland A."/>
            <person name="Barry K.W."/>
            <person name="Cichocki N."/>
            <person name="Veneault-Fourrey C."/>
            <person name="LaButti K."/>
            <person name="Lindquist E.A."/>
            <person name="Lipzen A."/>
            <person name="Lundell T."/>
            <person name="Morin E."/>
            <person name="Murat C."/>
            <person name="Riley R."/>
            <person name="Ohm R."/>
            <person name="Sun H."/>
            <person name="Tunlid A."/>
            <person name="Henrissat B."/>
            <person name="Grigoriev I.V."/>
            <person name="Hibbett D.S."/>
            <person name="Martin F."/>
        </authorList>
    </citation>
    <scope>NUCLEOTIDE SEQUENCE [LARGE SCALE GENOMIC DNA]</scope>
    <source>
        <strain evidence="3">Marx 270</strain>
    </source>
</reference>
<name>A0A0C3NFR2_PISTI</name>
<dbReference type="InterPro" id="IPR004875">
    <property type="entry name" value="DDE_SF_endonuclease_dom"/>
</dbReference>
<gene>
    <name evidence="2" type="ORF">M404DRAFT_72312</name>
</gene>
<dbReference type="AlphaFoldDB" id="A0A0C3NFR2"/>
<feature type="non-terminal residue" evidence="2">
    <location>
        <position position="251"/>
    </location>
</feature>
<evidence type="ECO:0000313" key="3">
    <source>
        <dbReference type="Proteomes" id="UP000054217"/>
    </source>
</evidence>
<dbReference type="HOGENOM" id="CLU_088458_0_1_1"/>
<sequence length="251" mass="28193">LEYFKPNLTLHIQPDDAGIICTLKVLYWKAFCLQAIELNETGQAEIYKIDLLEAMMLVTKAWNNVQAVMIKNCWNHTKIQPQVDTNTYGSTPDTATTSYPSPMADTKAWMVVHTFAMLEELPLPNAECQLHDTLGNHYLATDWDPVRKIVMDAENNISKALEGLNMFTLRIFSCHLTQLMLSHTPQITATPAQLSNVEKDLSAAVNNLKQHKWIIGSPLTLDEMLNPVEEEEVGDSDYSFEGGDKAIIAQV</sequence>
<dbReference type="Proteomes" id="UP000054217">
    <property type="component" value="Unassembled WGS sequence"/>
</dbReference>
<organism evidence="2 3">
    <name type="scientific">Pisolithus tinctorius Marx 270</name>
    <dbReference type="NCBI Taxonomy" id="870435"/>
    <lineage>
        <taxon>Eukaryota</taxon>
        <taxon>Fungi</taxon>
        <taxon>Dikarya</taxon>
        <taxon>Basidiomycota</taxon>
        <taxon>Agaricomycotina</taxon>
        <taxon>Agaricomycetes</taxon>
        <taxon>Agaricomycetidae</taxon>
        <taxon>Boletales</taxon>
        <taxon>Sclerodermatineae</taxon>
        <taxon>Pisolithaceae</taxon>
        <taxon>Pisolithus</taxon>
    </lineage>
</organism>
<reference evidence="2 3" key="1">
    <citation type="submission" date="2014-04" db="EMBL/GenBank/DDBJ databases">
        <authorList>
            <consortium name="DOE Joint Genome Institute"/>
            <person name="Kuo A."/>
            <person name="Kohler A."/>
            <person name="Costa M.D."/>
            <person name="Nagy L.G."/>
            <person name="Floudas D."/>
            <person name="Copeland A."/>
            <person name="Barry K.W."/>
            <person name="Cichocki N."/>
            <person name="Veneault-Fourrey C."/>
            <person name="LaButti K."/>
            <person name="Lindquist E.A."/>
            <person name="Lipzen A."/>
            <person name="Lundell T."/>
            <person name="Morin E."/>
            <person name="Murat C."/>
            <person name="Sun H."/>
            <person name="Tunlid A."/>
            <person name="Henrissat B."/>
            <person name="Grigoriev I.V."/>
            <person name="Hibbett D.S."/>
            <person name="Martin F."/>
            <person name="Nordberg H.P."/>
            <person name="Cantor M.N."/>
            <person name="Hua S.X."/>
        </authorList>
    </citation>
    <scope>NUCLEOTIDE SEQUENCE [LARGE SCALE GENOMIC DNA]</scope>
    <source>
        <strain evidence="2 3">Marx 270</strain>
    </source>
</reference>
<dbReference type="EMBL" id="KN832091">
    <property type="protein sequence ID" value="KIN94615.1"/>
    <property type="molecule type" value="Genomic_DNA"/>
</dbReference>
<accession>A0A0C3NFR2</accession>
<feature type="non-terminal residue" evidence="2">
    <location>
        <position position="1"/>
    </location>
</feature>
<evidence type="ECO:0000259" key="1">
    <source>
        <dbReference type="Pfam" id="PF03184"/>
    </source>
</evidence>
<proteinExistence type="predicted"/>
<evidence type="ECO:0000313" key="2">
    <source>
        <dbReference type="EMBL" id="KIN94615.1"/>
    </source>
</evidence>
<dbReference type="Pfam" id="PF03184">
    <property type="entry name" value="DDE_1"/>
    <property type="match status" value="1"/>
</dbReference>
<dbReference type="InParanoid" id="A0A0C3NFR2"/>
<dbReference type="GO" id="GO:0003676">
    <property type="term" value="F:nucleic acid binding"/>
    <property type="evidence" value="ECO:0007669"/>
    <property type="project" value="InterPro"/>
</dbReference>
<dbReference type="OrthoDB" id="2676415at2759"/>
<feature type="domain" description="DDE-1" evidence="1">
    <location>
        <begin position="7"/>
        <end position="74"/>
    </location>
</feature>